<dbReference type="SUPFAM" id="SSF56815">
    <property type="entry name" value="Sec1/munc18-like (SM) proteins"/>
    <property type="match status" value="1"/>
</dbReference>
<dbReference type="GO" id="GO:0016192">
    <property type="term" value="P:vesicle-mediated transport"/>
    <property type="evidence" value="ECO:0007669"/>
    <property type="project" value="InterPro"/>
</dbReference>
<dbReference type="STRING" id="145388.A0A0D2JJ67"/>
<dbReference type="InterPro" id="IPR036045">
    <property type="entry name" value="Sec1-like_sf"/>
</dbReference>
<feature type="non-terminal residue" evidence="2">
    <location>
        <position position="1"/>
    </location>
</feature>
<dbReference type="Pfam" id="PF00995">
    <property type="entry name" value="Sec1"/>
    <property type="match status" value="1"/>
</dbReference>
<dbReference type="AlphaFoldDB" id="A0A0D2JJ67"/>
<proteinExistence type="inferred from homology"/>
<protein>
    <submittedName>
        <fullName evidence="2">Uncharacterized protein</fullName>
    </submittedName>
</protein>
<sequence length="75" mass="7718">GGGAEEGKETVLVVFLGGATFSEISALRFIERRPGSGVRFLALASKVVNGRTLLEGFVDPLVRAYPGGARAAAAI</sequence>
<dbReference type="Proteomes" id="UP000054498">
    <property type="component" value="Unassembled WGS sequence"/>
</dbReference>
<dbReference type="KEGG" id="mng:MNEG_8606"/>
<organism evidence="2 3">
    <name type="scientific">Monoraphidium neglectum</name>
    <dbReference type="NCBI Taxonomy" id="145388"/>
    <lineage>
        <taxon>Eukaryota</taxon>
        <taxon>Viridiplantae</taxon>
        <taxon>Chlorophyta</taxon>
        <taxon>core chlorophytes</taxon>
        <taxon>Chlorophyceae</taxon>
        <taxon>CS clade</taxon>
        <taxon>Sphaeropleales</taxon>
        <taxon>Selenastraceae</taxon>
        <taxon>Monoraphidium</taxon>
    </lineage>
</organism>
<gene>
    <name evidence="2" type="ORF">MNEG_8606</name>
</gene>
<evidence type="ECO:0000313" key="2">
    <source>
        <dbReference type="EMBL" id="KIY99357.1"/>
    </source>
</evidence>
<dbReference type="InterPro" id="IPR001619">
    <property type="entry name" value="Sec1-like"/>
</dbReference>
<reference evidence="2 3" key="1">
    <citation type="journal article" date="2013" name="BMC Genomics">
        <title>Reconstruction of the lipid metabolism for the microalga Monoraphidium neglectum from its genome sequence reveals characteristics suitable for biofuel production.</title>
        <authorList>
            <person name="Bogen C."/>
            <person name="Al-Dilaimi A."/>
            <person name="Albersmeier A."/>
            <person name="Wichmann J."/>
            <person name="Grundmann M."/>
            <person name="Rupp O."/>
            <person name="Lauersen K.J."/>
            <person name="Blifernez-Klassen O."/>
            <person name="Kalinowski J."/>
            <person name="Goesmann A."/>
            <person name="Mussgnug J.H."/>
            <person name="Kruse O."/>
        </authorList>
    </citation>
    <scope>NUCLEOTIDE SEQUENCE [LARGE SCALE GENOMIC DNA]</scope>
    <source>
        <strain evidence="2 3">SAG 48.87</strain>
    </source>
</reference>
<accession>A0A0D2JJ67</accession>
<dbReference type="Gene3D" id="3.40.50.1910">
    <property type="match status" value="1"/>
</dbReference>
<name>A0A0D2JJ67_9CHLO</name>
<evidence type="ECO:0000313" key="3">
    <source>
        <dbReference type="Proteomes" id="UP000054498"/>
    </source>
</evidence>
<dbReference type="GeneID" id="25741482"/>
<evidence type="ECO:0000256" key="1">
    <source>
        <dbReference type="ARBA" id="ARBA00009884"/>
    </source>
</evidence>
<dbReference type="EMBL" id="KK101872">
    <property type="protein sequence ID" value="KIY99357.1"/>
    <property type="molecule type" value="Genomic_DNA"/>
</dbReference>
<dbReference type="OrthoDB" id="10262287at2759"/>
<dbReference type="InterPro" id="IPR027482">
    <property type="entry name" value="Sec1-like_dom2"/>
</dbReference>
<keyword evidence="3" id="KW-1185">Reference proteome</keyword>
<comment type="similarity">
    <text evidence="1">Belongs to the STXBP/unc-18/SEC1 family.</text>
</comment>
<dbReference type="RefSeq" id="XP_013898377.1">
    <property type="nucleotide sequence ID" value="XM_014042923.1"/>
</dbReference>